<accession>A0A330LXH2</accession>
<dbReference type="CDD" id="cd10801">
    <property type="entry name" value="LamB_YcsF_like_1"/>
    <property type="match status" value="1"/>
</dbReference>
<dbReference type="OrthoDB" id="9773478at2"/>
<name>A0A330LXH2_9GAMM</name>
<dbReference type="InterPro" id="IPR005501">
    <property type="entry name" value="LamB/YcsF/PxpA-like"/>
</dbReference>
<dbReference type="PANTHER" id="PTHR30292">
    <property type="entry name" value="UNCHARACTERIZED PROTEIN YBGL-RELATED"/>
    <property type="match status" value="1"/>
</dbReference>
<gene>
    <name evidence="1" type="primary">ybgL</name>
    <name evidence="1" type="ORF">SHEWBE_0580</name>
</gene>
<dbReference type="PANTHER" id="PTHR30292:SF0">
    <property type="entry name" value="5-OXOPROLINASE SUBUNIT A"/>
    <property type="match status" value="1"/>
</dbReference>
<dbReference type="Pfam" id="PF03746">
    <property type="entry name" value="LamB_YcsF"/>
    <property type="match status" value="1"/>
</dbReference>
<evidence type="ECO:0000313" key="1">
    <source>
        <dbReference type="EMBL" id="SQH74565.1"/>
    </source>
</evidence>
<dbReference type="NCBIfam" id="NF003816">
    <property type="entry name" value="PRK05406.1-5"/>
    <property type="match status" value="1"/>
</dbReference>
<reference evidence="2" key="1">
    <citation type="submission" date="2018-06" db="EMBL/GenBank/DDBJ databases">
        <authorList>
            <person name="Cea G.-C."/>
            <person name="William W."/>
        </authorList>
    </citation>
    <scope>NUCLEOTIDE SEQUENCE [LARGE SCALE GENOMIC DNA]</scope>
    <source>
        <strain evidence="2">DB21MT-2</strain>
    </source>
</reference>
<dbReference type="Proteomes" id="UP000250123">
    <property type="component" value="Chromosome SHEWBE"/>
</dbReference>
<dbReference type="SUPFAM" id="SSF88713">
    <property type="entry name" value="Glycoside hydrolase/deacetylase"/>
    <property type="match status" value="1"/>
</dbReference>
<dbReference type="Gene3D" id="3.20.20.370">
    <property type="entry name" value="Glycoside hydrolase/deacetylase"/>
    <property type="match status" value="1"/>
</dbReference>
<protein>
    <submittedName>
        <fullName evidence="1">Putative lactam utilization protein, UPF0271 family</fullName>
    </submittedName>
</protein>
<dbReference type="RefSeq" id="WP_112351394.1">
    <property type="nucleotide sequence ID" value="NZ_LS483452.1"/>
</dbReference>
<sequence>MLSNPKGYPIDLNADLGEGGANDAALLQVITSANIACGGHTGDHSSMLATVKLALTSGVHIGAHPSYPDGENFGRQPMVISDQELLTSLYQQISSLKAVCDSLGAKMFHVKPHGALYNQAAFNEHLGGILIDVIKRIDPTLKLMILAGSPLVNQAKSHGLTIIEEAFADRRYLANASLAPRQMQGAVIEENAQAMEQVEQLLANKPLTTLDGALLRLRADSICIHGDNEHALSLAKLISVRLTAGKKL</sequence>
<dbReference type="AlphaFoldDB" id="A0A330LXH2"/>
<dbReference type="EMBL" id="LS483452">
    <property type="protein sequence ID" value="SQH74565.1"/>
    <property type="molecule type" value="Genomic_DNA"/>
</dbReference>
<proteinExistence type="predicted"/>
<dbReference type="KEGG" id="sbk:SHEWBE_0580"/>
<dbReference type="InterPro" id="IPR011330">
    <property type="entry name" value="Glyco_hydro/deAcase_b/a-brl"/>
</dbReference>
<dbReference type="GO" id="GO:0005975">
    <property type="term" value="P:carbohydrate metabolic process"/>
    <property type="evidence" value="ECO:0007669"/>
    <property type="project" value="InterPro"/>
</dbReference>
<dbReference type="NCBIfam" id="NF003814">
    <property type="entry name" value="PRK05406.1-3"/>
    <property type="match status" value="1"/>
</dbReference>
<organism evidence="1 2">
    <name type="scientific">Shewanella benthica</name>
    <dbReference type="NCBI Taxonomy" id="43661"/>
    <lineage>
        <taxon>Bacteria</taxon>
        <taxon>Pseudomonadati</taxon>
        <taxon>Pseudomonadota</taxon>
        <taxon>Gammaproteobacteria</taxon>
        <taxon>Alteromonadales</taxon>
        <taxon>Shewanellaceae</taxon>
        <taxon>Shewanella</taxon>
    </lineage>
</organism>
<evidence type="ECO:0000313" key="2">
    <source>
        <dbReference type="Proteomes" id="UP000250123"/>
    </source>
</evidence>